<organism evidence="1 2">
    <name type="scientific">Ruthenibacterium lactatiformans</name>
    <dbReference type="NCBI Taxonomy" id="1550024"/>
    <lineage>
        <taxon>Bacteria</taxon>
        <taxon>Bacillati</taxon>
        <taxon>Bacillota</taxon>
        <taxon>Clostridia</taxon>
        <taxon>Eubacteriales</taxon>
        <taxon>Oscillospiraceae</taxon>
        <taxon>Ruthenibacterium</taxon>
    </lineage>
</organism>
<evidence type="ECO:0000313" key="2">
    <source>
        <dbReference type="Proteomes" id="UP000431913"/>
    </source>
</evidence>
<dbReference type="Proteomes" id="UP000431913">
    <property type="component" value="Unassembled WGS sequence"/>
</dbReference>
<dbReference type="AlphaFoldDB" id="A0A6I2U8W9"/>
<protein>
    <submittedName>
        <fullName evidence="1">MobC family plasmid mobilization relaxosome protein</fullName>
    </submittedName>
</protein>
<comment type="caution">
    <text evidence="1">The sequence shown here is derived from an EMBL/GenBank/DDBJ whole genome shotgun (WGS) entry which is preliminary data.</text>
</comment>
<dbReference type="InterPro" id="IPR053842">
    <property type="entry name" value="NikA-like"/>
</dbReference>
<dbReference type="RefSeq" id="WP_154522054.1">
    <property type="nucleotide sequence ID" value="NZ_VUNJ01000004.1"/>
</dbReference>
<proteinExistence type="predicted"/>
<dbReference type="EMBL" id="VUNJ01000004">
    <property type="protein sequence ID" value="MST91365.1"/>
    <property type="molecule type" value="Genomic_DNA"/>
</dbReference>
<evidence type="ECO:0000313" key="1">
    <source>
        <dbReference type="EMBL" id="MST91365.1"/>
    </source>
</evidence>
<gene>
    <name evidence="1" type="ORF">FYJ76_05340</name>
</gene>
<accession>A0A6I2U8W9</accession>
<sequence>MKKRIRNRQIIFWVSPVEEAMIEERMSQVGTKSLSAYLRKIAIDGMIINLQIPELKEIISLLRRCSNSLNQIAKRVNSTGRIYDAEMEQILQNQEELWRAVNELLRKLSAIK</sequence>
<name>A0A6I2U8W9_9FIRM</name>
<dbReference type="Pfam" id="PF21983">
    <property type="entry name" value="NikA-like"/>
    <property type="match status" value="1"/>
</dbReference>
<reference evidence="1 2" key="1">
    <citation type="submission" date="2019-08" db="EMBL/GenBank/DDBJ databases">
        <title>In-depth cultivation of the pig gut microbiome towards novel bacterial diversity and tailored functional studies.</title>
        <authorList>
            <person name="Wylensek D."/>
            <person name="Hitch T.C.A."/>
            <person name="Clavel T."/>
        </authorList>
    </citation>
    <scope>NUCLEOTIDE SEQUENCE [LARGE SCALE GENOMIC DNA]</scope>
    <source>
        <strain evidence="1 2">WCA3-601-WT-6J</strain>
    </source>
</reference>